<evidence type="ECO:0000313" key="2">
    <source>
        <dbReference type="Proteomes" id="UP000652761"/>
    </source>
</evidence>
<protein>
    <submittedName>
        <fullName evidence="1">Uncharacterized protein</fullName>
    </submittedName>
</protein>
<evidence type="ECO:0000313" key="1">
    <source>
        <dbReference type="EMBL" id="MQM16898.1"/>
    </source>
</evidence>
<sequence length="159" mass="18030">MSKPQLSFPCHNKTPKHHGCLNTLHQTLGDEFTYYCGRVEEFLAAREQEITHTKPFFFPVSSAVPCKDSHLGVDQRTPKHHGCLNTLHQTLGDEFTSCWGRVEEFMVAGEHEITHTKPFFFPVAYVAPCTDSHLGVDQRRVHVPRHDSCMKAAISVETI</sequence>
<gene>
    <name evidence="1" type="ORF">Taro_049859</name>
</gene>
<comment type="caution">
    <text evidence="1">The sequence shown here is derived from an EMBL/GenBank/DDBJ whole genome shotgun (WGS) entry which is preliminary data.</text>
</comment>
<dbReference type="Proteomes" id="UP000652761">
    <property type="component" value="Unassembled WGS sequence"/>
</dbReference>
<dbReference type="AlphaFoldDB" id="A0A843XBZ5"/>
<reference evidence="1" key="1">
    <citation type="submission" date="2017-07" db="EMBL/GenBank/DDBJ databases">
        <title>Taro Niue Genome Assembly and Annotation.</title>
        <authorList>
            <person name="Atibalentja N."/>
            <person name="Keating K."/>
            <person name="Fields C.J."/>
        </authorList>
    </citation>
    <scope>NUCLEOTIDE SEQUENCE</scope>
    <source>
        <strain evidence="1">Niue_2</strain>
        <tissue evidence="1">Leaf</tissue>
    </source>
</reference>
<keyword evidence="2" id="KW-1185">Reference proteome</keyword>
<organism evidence="1 2">
    <name type="scientific">Colocasia esculenta</name>
    <name type="common">Wild taro</name>
    <name type="synonym">Arum esculentum</name>
    <dbReference type="NCBI Taxonomy" id="4460"/>
    <lineage>
        <taxon>Eukaryota</taxon>
        <taxon>Viridiplantae</taxon>
        <taxon>Streptophyta</taxon>
        <taxon>Embryophyta</taxon>
        <taxon>Tracheophyta</taxon>
        <taxon>Spermatophyta</taxon>
        <taxon>Magnoliopsida</taxon>
        <taxon>Liliopsida</taxon>
        <taxon>Araceae</taxon>
        <taxon>Aroideae</taxon>
        <taxon>Colocasieae</taxon>
        <taxon>Colocasia</taxon>
    </lineage>
</organism>
<name>A0A843XBZ5_COLES</name>
<proteinExistence type="predicted"/>
<dbReference type="EMBL" id="NMUH01007235">
    <property type="protein sequence ID" value="MQM16898.1"/>
    <property type="molecule type" value="Genomic_DNA"/>
</dbReference>
<accession>A0A843XBZ5</accession>